<evidence type="ECO:0000259" key="1">
    <source>
        <dbReference type="Pfam" id="PF00323"/>
    </source>
</evidence>
<dbReference type="Pfam" id="PF00323">
    <property type="entry name" value="Defensin_1"/>
    <property type="match status" value="1"/>
</dbReference>
<reference evidence="3" key="1">
    <citation type="journal article" date="2020" name="Microbiol. Resour. Announc.">
        <title>Draft Genome Sequences of Thiorhodococcus mannitoliphagus and Thiorhodococcus minor, Purple Sulfur Photosynthetic Bacteria in the Gammaproteobacterial Family Chromatiaceae.</title>
        <authorList>
            <person name="Aviles F.A."/>
            <person name="Meyer T.E."/>
            <person name="Kyndt J.A."/>
        </authorList>
    </citation>
    <scope>NUCLEOTIDE SEQUENCE [LARGE SCALE GENOMIC DNA]</scope>
    <source>
        <strain evidence="3">DSM 18266</strain>
    </source>
</reference>
<feature type="non-terminal residue" evidence="2">
    <location>
        <position position="29"/>
    </location>
</feature>
<accession>A0A6P1DTJ4</accession>
<gene>
    <name evidence="2" type="ORF">G3480_01670</name>
</gene>
<dbReference type="AlphaFoldDB" id="A0A6P1DTJ4"/>
<dbReference type="GO" id="GO:0005576">
    <property type="term" value="C:extracellular region"/>
    <property type="evidence" value="ECO:0007669"/>
    <property type="project" value="InterPro"/>
</dbReference>
<feature type="domain" description="Mammalian defensins" evidence="1">
    <location>
        <begin position="2"/>
        <end position="22"/>
    </location>
</feature>
<comment type="caution">
    <text evidence="2">The sequence shown here is derived from an EMBL/GenBank/DDBJ whole genome shotgun (WGS) entry which is preliminary data.</text>
</comment>
<dbReference type="InterPro" id="IPR006081">
    <property type="entry name" value="Alpha-defensin_C"/>
</dbReference>
<proteinExistence type="predicted"/>
<evidence type="ECO:0000313" key="2">
    <source>
        <dbReference type="EMBL" id="NEX19035.1"/>
    </source>
</evidence>
<dbReference type="EMBL" id="JAAIJR010000004">
    <property type="protein sequence ID" value="NEX19035.1"/>
    <property type="molecule type" value="Genomic_DNA"/>
</dbReference>
<dbReference type="Proteomes" id="UP000471640">
    <property type="component" value="Unassembled WGS sequence"/>
</dbReference>
<name>A0A6P1DTJ4_9GAMM</name>
<protein>
    <recommendedName>
        <fullName evidence="1">Mammalian defensins domain-containing protein</fullName>
    </recommendedName>
</protein>
<reference evidence="2 3" key="2">
    <citation type="submission" date="2020-02" db="EMBL/GenBank/DDBJ databases">
        <title>Genome sequences of Thiorhodococcus mannitoliphagus and Thiorhodococcus minor, purple sulfur photosynthetic bacteria in the gammaproteobacterial family, Chromatiaceae.</title>
        <authorList>
            <person name="Aviles F.A."/>
            <person name="Meyer T.E."/>
            <person name="Kyndt J.A."/>
        </authorList>
    </citation>
    <scope>NUCLEOTIDE SEQUENCE [LARGE SCALE GENOMIC DNA]</scope>
    <source>
        <strain evidence="2 3">DSM 18266</strain>
    </source>
</reference>
<dbReference type="GO" id="GO:0006952">
    <property type="term" value="P:defense response"/>
    <property type="evidence" value="ECO:0007669"/>
    <property type="project" value="InterPro"/>
</dbReference>
<keyword evidence="3" id="KW-1185">Reference proteome</keyword>
<sequence>MQLCESPETVSGRCRCRNRIFAMSRPRLR</sequence>
<organism evidence="2 3">
    <name type="scientific">Thiorhodococcus mannitoliphagus</name>
    <dbReference type="NCBI Taxonomy" id="329406"/>
    <lineage>
        <taxon>Bacteria</taxon>
        <taxon>Pseudomonadati</taxon>
        <taxon>Pseudomonadota</taxon>
        <taxon>Gammaproteobacteria</taxon>
        <taxon>Chromatiales</taxon>
        <taxon>Chromatiaceae</taxon>
        <taxon>Thiorhodococcus</taxon>
    </lineage>
</organism>
<evidence type="ECO:0000313" key="3">
    <source>
        <dbReference type="Proteomes" id="UP000471640"/>
    </source>
</evidence>